<keyword evidence="2" id="KW-0732">Signal</keyword>
<dbReference type="RefSeq" id="XP_064664866.1">
    <property type="nucleotide sequence ID" value="XM_064816376.1"/>
</dbReference>
<feature type="compositionally biased region" description="Basic and acidic residues" evidence="1">
    <location>
        <begin position="97"/>
        <end position="111"/>
    </location>
</feature>
<accession>A0AAN6QH44</accession>
<feature type="chain" id="PRO_5042966857" evidence="2">
    <location>
        <begin position="22"/>
        <end position="111"/>
    </location>
</feature>
<evidence type="ECO:0000256" key="2">
    <source>
        <dbReference type="SAM" id="SignalP"/>
    </source>
</evidence>
<dbReference type="AlphaFoldDB" id="A0AAN6QH44"/>
<reference evidence="3" key="2">
    <citation type="submission" date="2023-05" db="EMBL/GenBank/DDBJ databases">
        <authorList>
            <consortium name="Lawrence Berkeley National Laboratory"/>
            <person name="Steindorff A."/>
            <person name="Hensen N."/>
            <person name="Bonometti L."/>
            <person name="Westerberg I."/>
            <person name="Brannstrom I.O."/>
            <person name="Guillou S."/>
            <person name="Cros-Aarteil S."/>
            <person name="Calhoun S."/>
            <person name="Haridas S."/>
            <person name="Kuo A."/>
            <person name="Mondo S."/>
            <person name="Pangilinan J."/>
            <person name="Riley R."/>
            <person name="Labutti K."/>
            <person name="Andreopoulos B."/>
            <person name="Lipzen A."/>
            <person name="Chen C."/>
            <person name="Yanf M."/>
            <person name="Daum C."/>
            <person name="Ng V."/>
            <person name="Clum A."/>
            <person name="Ohm R."/>
            <person name="Martin F."/>
            <person name="Silar P."/>
            <person name="Natvig D."/>
            <person name="Lalanne C."/>
            <person name="Gautier V."/>
            <person name="Ament-Velasquez S.L."/>
            <person name="Kruys A."/>
            <person name="Hutchinson M.I."/>
            <person name="Powell A.J."/>
            <person name="Barry K."/>
            <person name="Miller A.N."/>
            <person name="Grigoriev I.V."/>
            <person name="Debuchy R."/>
            <person name="Gladieux P."/>
            <person name="Thoren M.H."/>
            <person name="Johannesson H."/>
        </authorList>
    </citation>
    <scope>NUCLEOTIDE SEQUENCE</scope>
    <source>
        <strain evidence="3">CBS 508.74</strain>
    </source>
</reference>
<protein>
    <submittedName>
        <fullName evidence="3">Uncharacterized protein</fullName>
    </submittedName>
</protein>
<evidence type="ECO:0000256" key="1">
    <source>
        <dbReference type="SAM" id="MobiDB-lite"/>
    </source>
</evidence>
<comment type="caution">
    <text evidence="3">The sequence shown here is derived from an EMBL/GenBank/DDBJ whole genome shotgun (WGS) entry which is preliminary data.</text>
</comment>
<name>A0AAN6QH44_9PEZI</name>
<organism evidence="3 4">
    <name type="scientific">Canariomyces notabilis</name>
    <dbReference type="NCBI Taxonomy" id="2074819"/>
    <lineage>
        <taxon>Eukaryota</taxon>
        <taxon>Fungi</taxon>
        <taxon>Dikarya</taxon>
        <taxon>Ascomycota</taxon>
        <taxon>Pezizomycotina</taxon>
        <taxon>Sordariomycetes</taxon>
        <taxon>Sordariomycetidae</taxon>
        <taxon>Sordariales</taxon>
        <taxon>Chaetomiaceae</taxon>
        <taxon>Canariomyces</taxon>
    </lineage>
</organism>
<evidence type="ECO:0000313" key="3">
    <source>
        <dbReference type="EMBL" id="KAK4107296.1"/>
    </source>
</evidence>
<feature type="region of interest" description="Disordered" evidence="1">
    <location>
        <begin position="86"/>
        <end position="111"/>
    </location>
</feature>
<dbReference type="Proteomes" id="UP001302812">
    <property type="component" value="Unassembled WGS sequence"/>
</dbReference>
<sequence>MWPARRAVTALLMLGPGLVRSAINLDGSRAIMPLGDGDPSPIHDAQTYEPEQYDCPLQCADRYANMHRWTPYLSVDRLRGCQEPISAPNKSSIFKPRQIDRPASKPNRPSE</sequence>
<gene>
    <name evidence="3" type="ORF">N656DRAFT_785403</name>
</gene>
<dbReference type="EMBL" id="MU853376">
    <property type="protein sequence ID" value="KAK4107296.1"/>
    <property type="molecule type" value="Genomic_DNA"/>
</dbReference>
<dbReference type="GeneID" id="89940501"/>
<reference evidence="3" key="1">
    <citation type="journal article" date="2023" name="Mol. Phylogenet. Evol.">
        <title>Genome-scale phylogeny and comparative genomics of the fungal order Sordariales.</title>
        <authorList>
            <person name="Hensen N."/>
            <person name="Bonometti L."/>
            <person name="Westerberg I."/>
            <person name="Brannstrom I.O."/>
            <person name="Guillou S."/>
            <person name="Cros-Aarteil S."/>
            <person name="Calhoun S."/>
            <person name="Haridas S."/>
            <person name="Kuo A."/>
            <person name="Mondo S."/>
            <person name="Pangilinan J."/>
            <person name="Riley R."/>
            <person name="LaButti K."/>
            <person name="Andreopoulos B."/>
            <person name="Lipzen A."/>
            <person name="Chen C."/>
            <person name="Yan M."/>
            <person name="Daum C."/>
            <person name="Ng V."/>
            <person name="Clum A."/>
            <person name="Steindorff A."/>
            <person name="Ohm R.A."/>
            <person name="Martin F."/>
            <person name="Silar P."/>
            <person name="Natvig D.O."/>
            <person name="Lalanne C."/>
            <person name="Gautier V."/>
            <person name="Ament-Velasquez S.L."/>
            <person name="Kruys A."/>
            <person name="Hutchinson M.I."/>
            <person name="Powell A.J."/>
            <person name="Barry K."/>
            <person name="Miller A.N."/>
            <person name="Grigoriev I.V."/>
            <person name="Debuchy R."/>
            <person name="Gladieux P."/>
            <person name="Hiltunen Thoren M."/>
            <person name="Johannesson H."/>
        </authorList>
    </citation>
    <scope>NUCLEOTIDE SEQUENCE</scope>
    <source>
        <strain evidence="3">CBS 508.74</strain>
    </source>
</reference>
<keyword evidence="4" id="KW-1185">Reference proteome</keyword>
<evidence type="ECO:0000313" key="4">
    <source>
        <dbReference type="Proteomes" id="UP001302812"/>
    </source>
</evidence>
<feature type="signal peptide" evidence="2">
    <location>
        <begin position="1"/>
        <end position="21"/>
    </location>
</feature>
<proteinExistence type="predicted"/>